<name>A0A5B9VWU2_9BACT</name>
<dbReference type="Pfam" id="PF07963">
    <property type="entry name" value="N_methyl"/>
    <property type="match status" value="1"/>
</dbReference>
<dbReference type="InterPro" id="IPR027558">
    <property type="entry name" value="Pre_pil_HX9DG_C"/>
</dbReference>
<dbReference type="AlphaFoldDB" id="A0A5B9VWU2"/>
<protein>
    <submittedName>
        <fullName evidence="2">Type II secretion system protein G</fullName>
    </submittedName>
</protein>
<dbReference type="Proteomes" id="UP000324233">
    <property type="component" value="Chromosome"/>
</dbReference>
<dbReference type="InterPro" id="IPR045584">
    <property type="entry name" value="Pilin-like"/>
</dbReference>
<proteinExistence type="predicted"/>
<dbReference type="EMBL" id="CP042997">
    <property type="protein sequence ID" value="QEH32341.1"/>
    <property type="molecule type" value="Genomic_DNA"/>
</dbReference>
<reference evidence="2 3" key="1">
    <citation type="submission" date="2019-08" db="EMBL/GenBank/DDBJ databases">
        <title>Deep-cultivation of Planctomycetes and their phenomic and genomic characterization uncovers novel biology.</title>
        <authorList>
            <person name="Wiegand S."/>
            <person name="Jogler M."/>
            <person name="Boedeker C."/>
            <person name="Pinto D."/>
            <person name="Vollmers J."/>
            <person name="Rivas-Marin E."/>
            <person name="Kohn T."/>
            <person name="Peeters S.H."/>
            <person name="Heuer A."/>
            <person name="Rast P."/>
            <person name="Oberbeckmann S."/>
            <person name="Bunk B."/>
            <person name="Jeske O."/>
            <person name="Meyerdierks A."/>
            <person name="Storesund J.E."/>
            <person name="Kallscheuer N."/>
            <person name="Luecker S."/>
            <person name="Lage O.M."/>
            <person name="Pohl T."/>
            <person name="Merkel B.J."/>
            <person name="Hornburger P."/>
            <person name="Mueller R.-W."/>
            <person name="Bruemmer F."/>
            <person name="Labrenz M."/>
            <person name="Spormann A.M."/>
            <person name="Op den Camp H."/>
            <person name="Overmann J."/>
            <person name="Amann R."/>
            <person name="Jetten M.S.M."/>
            <person name="Mascher T."/>
            <person name="Medema M.H."/>
            <person name="Devos D.P."/>
            <person name="Kaster A.-K."/>
            <person name="Ovreas L."/>
            <person name="Rohde M."/>
            <person name="Galperin M.Y."/>
            <person name="Jogler C."/>
        </authorList>
    </citation>
    <scope>NUCLEOTIDE SEQUENCE [LARGE SCALE GENOMIC DNA]</scope>
    <source>
        <strain evidence="2 3">OJF2</strain>
    </source>
</reference>
<dbReference type="OrthoDB" id="212259at2"/>
<feature type="domain" description="DUF1559" evidence="1">
    <location>
        <begin position="40"/>
        <end position="284"/>
    </location>
</feature>
<organism evidence="2 3">
    <name type="scientific">Aquisphaera giovannonii</name>
    <dbReference type="NCBI Taxonomy" id="406548"/>
    <lineage>
        <taxon>Bacteria</taxon>
        <taxon>Pseudomonadati</taxon>
        <taxon>Planctomycetota</taxon>
        <taxon>Planctomycetia</taxon>
        <taxon>Isosphaerales</taxon>
        <taxon>Isosphaeraceae</taxon>
        <taxon>Aquisphaera</taxon>
    </lineage>
</organism>
<dbReference type="RefSeq" id="WP_148591449.1">
    <property type="nucleotide sequence ID" value="NZ_CP042997.1"/>
</dbReference>
<evidence type="ECO:0000313" key="2">
    <source>
        <dbReference type="EMBL" id="QEH32341.1"/>
    </source>
</evidence>
<dbReference type="Gene3D" id="3.30.700.10">
    <property type="entry name" value="Glycoprotein, Type 4 Pilin"/>
    <property type="match status" value="1"/>
</dbReference>
<dbReference type="PANTHER" id="PTHR30093">
    <property type="entry name" value="GENERAL SECRETION PATHWAY PROTEIN G"/>
    <property type="match status" value="1"/>
</dbReference>
<keyword evidence="3" id="KW-1185">Reference proteome</keyword>
<dbReference type="NCBIfam" id="TIGR02532">
    <property type="entry name" value="IV_pilin_GFxxxE"/>
    <property type="match status" value="1"/>
</dbReference>
<evidence type="ECO:0000313" key="3">
    <source>
        <dbReference type="Proteomes" id="UP000324233"/>
    </source>
</evidence>
<dbReference type="PANTHER" id="PTHR30093:SF2">
    <property type="entry name" value="TYPE II SECRETION SYSTEM PROTEIN H"/>
    <property type="match status" value="1"/>
</dbReference>
<accession>A0A5B9VWU2</accession>
<sequence>MTGRRSLSPRPRPRAFTLIELLVVIAIIAVLIALLLPAVQSAREAARRVQCVNNLKQLGLAMHNYQDVNGVLPTTFLGNVAAPYVAVLPFLEQAPLANAYNFNLAWGVAPNSTVAGTLVNAYQCPANPHAGTLAASGFATTDYTVIRNATAWDTHHAIFEAGKSCKFSQVTDGLSNTVMQYESAGRQHWYVYRTMDPTDPPWNYYGSPKWGWDIEAMAGEDNGGWFFPVAVTLKPGNATPDIAWSAGSSIVNVSNWYGAPYSFHPGGVNVGMGDGSVRFVKESAPVSVLSALSSRDGGEIVSEF</sequence>
<dbReference type="KEGG" id="agv:OJF2_08110"/>
<dbReference type="Pfam" id="PF07596">
    <property type="entry name" value="SBP_bac_10"/>
    <property type="match status" value="1"/>
</dbReference>
<dbReference type="NCBIfam" id="TIGR04294">
    <property type="entry name" value="pre_pil_HX9DG"/>
    <property type="match status" value="1"/>
</dbReference>
<evidence type="ECO:0000259" key="1">
    <source>
        <dbReference type="Pfam" id="PF07596"/>
    </source>
</evidence>
<dbReference type="InterPro" id="IPR012902">
    <property type="entry name" value="N_methyl_site"/>
</dbReference>
<dbReference type="InterPro" id="IPR011453">
    <property type="entry name" value="DUF1559"/>
</dbReference>
<gene>
    <name evidence="2" type="primary">pulG_2</name>
    <name evidence="2" type="ORF">OJF2_08110</name>
</gene>
<dbReference type="SUPFAM" id="SSF54523">
    <property type="entry name" value="Pili subunits"/>
    <property type="match status" value="1"/>
</dbReference>